<accession>A0A1M4Y9D0</accession>
<dbReference type="AlphaFoldDB" id="A0A1M4Y9D0"/>
<proteinExistence type="predicted"/>
<name>A0A1M4Y9D0_9RHOB</name>
<evidence type="ECO:0000259" key="1">
    <source>
        <dbReference type="Pfam" id="PF06527"/>
    </source>
</evidence>
<reference evidence="2 3" key="1">
    <citation type="submission" date="2016-11" db="EMBL/GenBank/DDBJ databases">
        <authorList>
            <person name="Varghese N."/>
            <person name="Submissions S."/>
        </authorList>
    </citation>
    <scope>NUCLEOTIDE SEQUENCE [LARGE SCALE GENOMIC DNA]</scope>
    <source>
        <strain evidence="2 3">DSM 29341</strain>
    </source>
</reference>
<evidence type="ECO:0000313" key="2">
    <source>
        <dbReference type="EMBL" id="SHF02229.1"/>
    </source>
</evidence>
<dbReference type="InterPro" id="IPR009492">
    <property type="entry name" value="TniQ"/>
</dbReference>
<organism evidence="2 3">
    <name type="scientific">Ruegeria intermedia</name>
    <dbReference type="NCBI Taxonomy" id="996115"/>
    <lineage>
        <taxon>Bacteria</taxon>
        <taxon>Pseudomonadati</taxon>
        <taxon>Pseudomonadota</taxon>
        <taxon>Alphaproteobacteria</taxon>
        <taxon>Rhodobacterales</taxon>
        <taxon>Roseobacteraceae</taxon>
        <taxon>Ruegeria</taxon>
    </lineage>
</organism>
<keyword evidence="3" id="KW-1185">Reference proteome</keyword>
<gene>
    <name evidence="2" type="ORF">SAMN05444279_11471</name>
</gene>
<evidence type="ECO:0000313" key="3">
    <source>
        <dbReference type="Proteomes" id="UP000325134"/>
    </source>
</evidence>
<sequence length="612" mass="67283">MVLLPVLPPLEGESTVSWCCRLGPFHAGIEGPDWLRMLQISQRSVRETSDVCVNRLAELTGIAPERIRSTGVVRKGEWAYEHRGVSFGIRFALHTWTSYCPACLLEDTNPGSSSIGRRVGRISWMFSPVRTCPVHGILLTRRPNKSFTEQFQDMSRVAPSNKELEAEVSSATSRPISPLQEYVQRRFSGQQDSGWLHAQAIDQAVKACEMLGACLVFGAHTDLDKLSMAQWDEAGGVGFQAASVGPDRIRSALEEIAIASRKVKSGGGPQAAYGRLYQWLQFNKTRREPGPIREVVREHILDTMEVEPGTRLFGSVVEQRRRHSVASLARESGIHPKTLNRALVRQGIIHGGDEDRINSAVSFNAQAGETLAERINKSLPIKSIPDYLNCNRRQAEMLTRAGIVRQIVPGIGRSGGVLSNVPVAELDRFLREFRANGVPAQCPGSGMTDVISASQLARQPVVDIVRLVLDGELSHIELLAEDLRFKSVLVDPDEIRKVVATKEGELGLTAEEVASRLGIFPSGVTHLRKTPDRDGKPFISATEIVNATGAVKYRFAVEEVDRFEAAHAALSTLAAEHGVTSKAMAARLREAGISPIVRREYLNAAIYRRSDL</sequence>
<dbReference type="Proteomes" id="UP000325134">
    <property type="component" value="Unassembled WGS sequence"/>
</dbReference>
<dbReference type="EMBL" id="FQVK01000014">
    <property type="protein sequence ID" value="SHF02229.1"/>
    <property type="molecule type" value="Genomic_DNA"/>
</dbReference>
<dbReference type="Pfam" id="PF06527">
    <property type="entry name" value="TniQ"/>
    <property type="match status" value="1"/>
</dbReference>
<feature type="domain" description="TniQ" evidence="1">
    <location>
        <begin position="7"/>
        <end position="139"/>
    </location>
</feature>
<protein>
    <submittedName>
        <fullName evidence="2">TniQ protein</fullName>
    </submittedName>
</protein>